<feature type="transmembrane region" description="Helical" evidence="5">
    <location>
        <begin position="73"/>
        <end position="96"/>
    </location>
</feature>
<keyword evidence="2 5" id="KW-0812">Transmembrane</keyword>
<dbReference type="InParanoid" id="A0A139WEK6"/>
<feature type="transmembrane region" description="Helical" evidence="5">
    <location>
        <begin position="108"/>
        <end position="129"/>
    </location>
</feature>
<feature type="transmembrane region" description="Helical" evidence="5">
    <location>
        <begin position="174"/>
        <end position="197"/>
    </location>
</feature>
<feature type="transmembrane region" description="Helical" evidence="5">
    <location>
        <begin position="390"/>
        <end position="411"/>
    </location>
</feature>
<feature type="transmembrane region" description="Helical" evidence="5">
    <location>
        <begin position="135"/>
        <end position="162"/>
    </location>
</feature>
<dbReference type="GO" id="GO:0055085">
    <property type="term" value="P:transmembrane transport"/>
    <property type="evidence" value="ECO:0000318"/>
    <property type="project" value="GO_Central"/>
</dbReference>
<dbReference type="Pfam" id="PF07690">
    <property type="entry name" value="MFS_1"/>
    <property type="match status" value="1"/>
</dbReference>
<dbReference type="PANTHER" id="PTHR23507:SF39">
    <property type="entry name" value="GH23453P-RELATED"/>
    <property type="match status" value="1"/>
</dbReference>
<dbReference type="PANTHER" id="PTHR23507">
    <property type="entry name" value="ZGC:174356"/>
    <property type="match status" value="1"/>
</dbReference>
<reference evidence="7 8" key="2">
    <citation type="journal article" date="2010" name="Nucleic Acids Res.">
        <title>BeetleBase in 2010: revisions to provide comprehensive genomic information for Tribolium castaneum.</title>
        <authorList>
            <person name="Kim H.S."/>
            <person name="Murphy T."/>
            <person name="Xia J."/>
            <person name="Caragea D."/>
            <person name="Park Y."/>
            <person name="Beeman R.W."/>
            <person name="Lorenzen M.D."/>
            <person name="Butcher S."/>
            <person name="Manak J.R."/>
            <person name="Brown S.J."/>
        </authorList>
    </citation>
    <scope>GENOME REANNOTATION</scope>
    <source>
        <strain evidence="7 8">Georgia GA2</strain>
    </source>
</reference>
<proteinExistence type="predicted"/>
<dbReference type="KEGG" id="tca:664418"/>
<comment type="subcellular location">
    <subcellularLocation>
        <location evidence="1">Membrane</location>
        <topology evidence="1">Multi-pass membrane protein</topology>
    </subcellularLocation>
</comment>
<evidence type="ECO:0000256" key="5">
    <source>
        <dbReference type="SAM" id="Phobius"/>
    </source>
</evidence>
<reference evidence="7 8" key="1">
    <citation type="journal article" date="2008" name="Nature">
        <title>The genome of the model beetle and pest Tribolium castaneum.</title>
        <authorList>
            <consortium name="Tribolium Genome Sequencing Consortium"/>
            <person name="Richards S."/>
            <person name="Gibbs R.A."/>
            <person name="Weinstock G.M."/>
            <person name="Brown S.J."/>
            <person name="Denell R."/>
            <person name="Beeman R.W."/>
            <person name="Gibbs R."/>
            <person name="Beeman R.W."/>
            <person name="Brown S.J."/>
            <person name="Bucher G."/>
            <person name="Friedrich M."/>
            <person name="Grimmelikhuijzen C.J."/>
            <person name="Klingler M."/>
            <person name="Lorenzen M."/>
            <person name="Richards S."/>
            <person name="Roth S."/>
            <person name="Schroder R."/>
            <person name="Tautz D."/>
            <person name="Zdobnov E.M."/>
            <person name="Muzny D."/>
            <person name="Gibbs R.A."/>
            <person name="Weinstock G.M."/>
            <person name="Attaway T."/>
            <person name="Bell S."/>
            <person name="Buhay C.J."/>
            <person name="Chandrabose M.N."/>
            <person name="Chavez D."/>
            <person name="Clerk-Blankenburg K.P."/>
            <person name="Cree A."/>
            <person name="Dao M."/>
            <person name="Davis C."/>
            <person name="Chacko J."/>
            <person name="Dinh H."/>
            <person name="Dugan-Rocha S."/>
            <person name="Fowler G."/>
            <person name="Garner T.T."/>
            <person name="Garnes J."/>
            <person name="Gnirke A."/>
            <person name="Hawes A."/>
            <person name="Hernandez J."/>
            <person name="Hines S."/>
            <person name="Holder M."/>
            <person name="Hume J."/>
            <person name="Jhangiani S.N."/>
            <person name="Joshi V."/>
            <person name="Khan Z.M."/>
            <person name="Jackson L."/>
            <person name="Kovar C."/>
            <person name="Kowis A."/>
            <person name="Lee S."/>
            <person name="Lewis L.R."/>
            <person name="Margolis J."/>
            <person name="Morgan M."/>
            <person name="Nazareth L.V."/>
            <person name="Nguyen N."/>
            <person name="Okwuonu G."/>
            <person name="Parker D."/>
            <person name="Richards S."/>
            <person name="Ruiz S.J."/>
            <person name="Santibanez J."/>
            <person name="Savard J."/>
            <person name="Scherer S.E."/>
            <person name="Schneider B."/>
            <person name="Sodergren E."/>
            <person name="Tautz D."/>
            <person name="Vattahil S."/>
            <person name="Villasana D."/>
            <person name="White C.S."/>
            <person name="Wright R."/>
            <person name="Park Y."/>
            <person name="Beeman R.W."/>
            <person name="Lord J."/>
            <person name="Oppert B."/>
            <person name="Lorenzen M."/>
            <person name="Brown S."/>
            <person name="Wang L."/>
            <person name="Savard J."/>
            <person name="Tautz D."/>
            <person name="Richards S."/>
            <person name="Weinstock G."/>
            <person name="Gibbs R.A."/>
            <person name="Liu Y."/>
            <person name="Worley K."/>
            <person name="Weinstock G."/>
            <person name="Elsik C.G."/>
            <person name="Reese J.T."/>
            <person name="Elhaik E."/>
            <person name="Landan G."/>
            <person name="Graur D."/>
            <person name="Arensburger P."/>
            <person name="Atkinson P."/>
            <person name="Beeman R.W."/>
            <person name="Beidler J."/>
            <person name="Brown S.J."/>
            <person name="Demuth J.P."/>
            <person name="Drury D.W."/>
            <person name="Du Y.Z."/>
            <person name="Fujiwara H."/>
            <person name="Lorenzen M."/>
            <person name="Maselli V."/>
            <person name="Osanai M."/>
            <person name="Park Y."/>
            <person name="Robertson H.M."/>
            <person name="Tu Z."/>
            <person name="Wang J.J."/>
            <person name="Wang S."/>
            <person name="Richards S."/>
            <person name="Song H."/>
            <person name="Zhang L."/>
            <person name="Sodergren E."/>
            <person name="Werner D."/>
            <person name="Stanke M."/>
            <person name="Morgenstern B."/>
            <person name="Solovyev V."/>
            <person name="Kosarev P."/>
            <person name="Brown G."/>
            <person name="Chen H.C."/>
            <person name="Ermolaeva O."/>
            <person name="Hlavina W."/>
            <person name="Kapustin Y."/>
            <person name="Kiryutin B."/>
            <person name="Kitts P."/>
            <person name="Maglott D."/>
            <person name="Pruitt K."/>
            <person name="Sapojnikov V."/>
            <person name="Souvorov A."/>
            <person name="Mackey A.J."/>
            <person name="Waterhouse R.M."/>
            <person name="Wyder S."/>
            <person name="Zdobnov E.M."/>
            <person name="Zdobnov E.M."/>
            <person name="Wyder S."/>
            <person name="Kriventseva E.V."/>
            <person name="Kadowaki T."/>
            <person name="Bork P."/>
            <person name="Aranda M."/>
            <person name="Bao R."/>
            <person name="Beermann A."/>
            <person name="Berns N."/>
            <person name="Bolognesi R."/>
            <person name="Bonneton F."/>
            <person name="Bopp D."/>
            <person name="Brown S.J."/>
            <person name="Bucher G."/>
            <person name="Butts T."/>
            <person name="Chaumot A."/>
            <person name="Denell R.E."/>
            <person name="Ferrier D.E."/>
            <person name="Friedrich M."/>
            <person name="Gordon C.M."/>
            <person name="Jindra M."/>
            <person name="Klingler M."/>
            <person name="Lan Q."/>
            <person name="Lattorff H.M."/>
            <person name="Laudet V."/>
            <person name="von Levetsow C."/>
            <person name="Liu Z."/>
            <person name="Lutz R."/>
            <person name="Lynch J.A."/>
            <person name="da Fonseca R.N."/>
            <person name="Posnien N."/>
            <person name="Reuter R."/>
            <person name="Roth S."/>
            <person name="Savard J."/>
            <person name="Schinko J.B."/>
            <person name="Schmitt C."/>
            <person name="Schoppmeier M."/>
            <person name="Schroder R."/>
            <person name="Shippy T.D."/>
            <person name="Simonnet F."/>
            <person name="Marques-Souza H."/>
            <person name="Tautz D."/>
            <person name="Tomoyasu Y."/>
            <person name="Trauner J."/>
            <person name="Van der Zee M."/>
            <person name="Vervoort M."/>
            <person name="Wittkopp N."/>
            <person name="Wimmer E.A."/>
            <person name="Yang X."/>
            <person name="Jones A.K."/>
            <person name="Sattelle D.B."/>
            <person name="Ebert P.R."/>
            <person name="Nelson D."/>
            <person name="Scott J.G."/>
            <person name="Beeman R.W."/>
            <person name="Muthukrishnan S."/>
            <person name="Kramer K.J."/>
            <person name="Arakane Y."/>
            <person name="Beeman R.W."/>
            <person name="Zhu Q."/>
            <person name="Hogenkamp D."/>
            <person name="Dixit R."/>
            <person name="Oppert B."/>
            <person name="Jiang H."/>
            <person name="Zou Z."/>
            <person name="Marshall J."/>
            <person name="Elpidina E."/>
            <person name="Vinokurov K."/>
            <person name="Oppert C."/>
            <person name="Zou Z."/>
            <person name="Evans J."/>
            <person name="Lu Z."/>
            <person name="Zhao P."/>
            <person name="Sumathipala N."/>
            <person name="Altincicek B."/>
            <person name="Vilcinskas A."/>
            <person name="Williams M."/>
            <person name="Hultmark D."/>
            <person name="Hetru C."/>
            <person name="Jiang H."/>
            <person name="Grimmelikhuijzen C.J."/>
            <person name="Hauser F."/>
            <person name="Cazzamali G."/>
            <person name="Williamson M."/>
            <person name="Park Y."/>
            <person name="Li B."/>
            <person name="Tanaka Y."/>
            <person name="Predel R."/>
            <person name="Neupert S."/>
            <person name="Schachtner J."/>
            <person name="Verleyen P."/>
            <person name="Raible F."/>
            <person name="Bork P."/>
            <person name="Friedrich M."/>
            <person name="Walden K.K."/>
            <person name="Robertson H.M."/>
            <person name="Angeli S."/>
            <person name="Foret S."/>
            <person name="Bucher G."/>
            <person name="Schuetz S."/>
            <person name="Maleszka R."/>
            <person name="Wimmer E.A."/>
            <person name="Beeman R.W."/>
            <person name="Lorenzen M."/>
            <person name="Tomoyasu Y."/>
            <person name="Miller S.C."/>
            <person name="Grossmann D."/>
            <person name="Bucher G."/>
        </authorList>
    </citation>
    <scope>NUCLEOTIDE SEQUENCE [LARGE SCALE GENOMIC DNA]</scope>
    <source>
        <strain evidence="7 8">Georgia GA2</strain>
    </source>
</reference>
<dbReference type="PROSITE" id="PS50850">
    <property type="entry name" value="MFS"/>
    <property type="match status" value="1"/>
</dbReference>
<gene>
    <name evidence="7" type="primary">AUGUSTUS-3.0.2_33792</name>
    <name evidence="7" type="ORF">TcasGA2_TC033792</name>
</gene>
<dbReference type="InterPro" id="IPR011701">
    <property type="entry name" value="MFS"/>
</dbReference>
<organism evidence="7 8">
    <name type="scientific">Tribolium castaneum</name>
    <name type="common">Red flour beetle</name>
    <dbReference type="NCBI Taxonomy" id="7070"/>
    <lineage>
        <taxon>Eukaryota</taxon>
        <taxon>Metazoa</taxon>
        <taxon>Ecdysozoa</taxon>
        <taxon>Arthropoda</taxon>
        <taxon>Hexapoda</taxon>
        <taxon>Insecta</taxon>
        <taxon>Pterygota</taxon>
        <taxon>Neoptera</taxon>
        <taxon>Endopterygota</taxon>
        <taxon>Coleoptera</taxon>
        <taxon>Polyphaga</taxon>
        <taxon>Cucujiformia</taxon>
        <taxon>Tenebrionidae</taxon>
        <taxon>Tenebrionidae incertae sedis</taxon>
        <taxon>Tribolium</taxon>
    </lineage>
</organism>
<evidence type="ECO:0000256" key="2">
    <source>
        <dbReference type="ARBA" id="ARBA00022692"/>
    </source>
</evidence>
<keyword evidence="8" id="KW-1185">Reference proteome</keyword>
<evidence type="ECO:0000313" key="8">
    <source>
        <dbReference type="Proteomes" id="UP000007266"/>
    </source>
</evidence>
<dbReference type="OMA" id="MREQFDW"/>
<feature type="domain" description="Major facilitator superfamily (MFS) profile" evidence="6">
    <location>
        <begin position="17"/>
        <end position="453"/>
    </location>
</feature>
<dbReference type="InterPro" id="IPR036259">
    <property type="entry name" value="MFS_trans_sf"/>
</dbReference>
<dbReference type="OrthoDB" id="430300at2759"/>
<evidence type="ECO:0000256" key="1">
    <source>
        <dbReference type="ARBA" id="ARBA00004141"/>
    </source>
</evidence>
<keyword evidence="4 5" id="KW-0472">Membrane</keyword>
<evidence type="ECO:0000256" key="3">
    <source>
        <dbReference type="ARBA" id="ARBA00022989"/>
    </source>
</evidence>
<dbReference type="GO" id="GO:0016020">
    <property type="term" value="C:membrane"/>
    <property type="evidence" value="ECO:0000318"/>
    <property type="project" value="GO_Central"/>
</dbReference>
<dbReference type="GO" id="GO:0022857">
    <property type="term" value="F:transmembrane transporter activity"/>
    <property type="evidence" value="ECO:0000318"/>
    <property type="project" value="GO_Central"/>
</dbReference>
<dbReference type="AlphaFoldDB" id="A0A139WEK6"/>
<feature type="transmembrane region" description="Helical" evidence="5">
    <location>
        <begin position="203"/>
        <end position="223"/>
    </location>
</feature>
<dbReference type="Proteomes" id="UP000007266">
    <property type="component" value="Linkage group 7"/>
</dbReference>
<dbReference type="SUPFAM" id="SSF103473">
    <property type="entry name" value="MFS general substrate transporter"/>
    <property type="match status" value="1"/>
</dbReference>
<accession>A0A139WEK6</accession>
<sequence length="477" mass="52339">MPQCVIGNIKIHIEVPLVLIFFAFIVSDSVKTNLIIFRTCYVTLGYNKSECALLGSKHTDNSTANLEKIVEPYAALVNMVGLLVDGCISAVTCLVIGPWSDRFGRKPILIIPVFGFIVTYLLLALFAVLENLSPWYILLCSIPILVTGGVSSYLTVLLCYITDVTNENNRGMRMGVFEALLSLGIFLGNVSSSYIFAATNYSTVFLLSSACCLLNLLFTMFFIPESITSPESEGRLKGLFQFDNVTDLVKTTFKKRRNYDRCVVLSCVLMLTLFILVINGDGALVFLFLREKFHWSLEQYTLFSAAHNVTWVLGTAVGIYLLHKLLKIPETVMIVIGFISMFIGALVMGLAIYSWQVYAAAFSRALGGVLSPMVRSLVSKIVPNDEIGKVFALIVATESLIGMGGSPIFTAIYNTTISTDAGIFNFVAAGVYVVEILIAIGIILVRNVTTSTTENYSQIVNENDNEERSTVDVSSLS</sequence>
<keyword evidence="3 5" id="KW-1133">Transmembrane helix</keyword>
<evidence type="ECO:0000259" key="6">
    <source>
        <dbReference type="PROSITE" id="PS50850"/>
    </source>
</evidence>
<feature type="transmembrane region" description="Helical" evidence="5">
    <location>
        <begin position="423"/>
        <end position="445"/>
    </location>
</feature>
<protein>
    <submittedName>
        <fullName evidence="7">Proton-coupled folate transporter-like Protein</fullName>
    </submittedName>
</protein>
<feature type="transmembrane region" description="Helical" evidence="5">
    <location>
        <begin position="334"/>
        <end position="355"/>
    </location>
</feature>
<evidence type="ECO:0000313" key="7">
    <source>
        <dbReference type="EMBL" id="KYB26390.1"/>
    </source>
</evidence>
<evidence type="ECO:0000256" key="4">
    <source>
        <dbReference type="ARBA" id="ARBA00023136"/>
    </source>
</evidence>
<feature type="transmembrane region" description="Helical" evidence="5">
    <location>
        <begin position="361"/>
        <end position="378"/>
    </location>
</feature>
<feature type="transmembrane region" description="Helical" evidence="5">
    <location>
        <begin position="263"/>
        <end position="288"/>
    </location>
</feature>
<dbReference type="FunCoup" id="A0A139WEK6">
    <property type="interactions" value="73"/>
</dbReference>
<dbReference type="Gene3D" id="1.20.1250.20">
    <property type="entry name" value="MFS general substrate transporter like domains"/>
    <property type="match status" value="1"/>
</dbReference>
<name>A0A139WEK6_TRICA</name>
<dbReference type="InterPro" id="IPR020846">
    <property type="entry name" value="MFS_dom"/>
</dbReference>
<dbReference type="EMBL" id="KQ971354">
    <property type="protein sequence ID" value="KYB26390.1"/>
    <property type="molecule type" value="Genomic_DNA"/>
</dbReference>
<feature type="transmembrane region" description="Helical" evidence="5">
    <location>
        <begin position="300"/>
        <end position="322"/>
    </location>
</feature>